<dbReference type="Proteomes" id="UP001596422">
    <property type="component" value="Unassembled WGS sequence"/>
</dbReference>
<reference evidence="8" key="1">
    <citation type="journal article" date="2019" name="Int. J. Syst. Evol. Microbiol.">
        <title>The Global Catalogue of Microorganisms (GCM) 10K type strain sequencing project: providing services to taxonomists for standard genome sequencing and annotation.</title>
        <authorList>
            <consortium name="The Broad Institute Genomics Platform"/>
            <consortium name="The Broad Institute Genome Sequencing Center for Infectious Disease"/>
            <person name="Wu L."/>
            <person name="Ma J."/>
        </authorList>
    </citation>
    <scope>NUCLEOTIDE SEQUENCE [LARGE SCALE GENOMIC DNA]</scope>
    <source>
        <strain evidence="8">NBRC 111756</strain>
    </source>
</reference>
<protein>
    <submittedName>
        <fullName evidence="7">CDGSH iron-sulfur domain-containing protein</fullName>
    </submittedName>
</protein>
<name>A0ABW2A6R3_9GAMM</name>
<keyword evidence="1" id="KW-0001">2Fe-2S</keyword>
<evidence type="ECO:0000313" key="8">
    <source>
        <dbReference type="Proteomes" id="UP001596422"/>
    </source>
</evidence>
<evidence type="ECO:0000313" key="7">
    <source>
        <dbReference type="EMBL" id="MFC6673110.1"/>
    </source>
</evidence>
<evidence type="ECO:0000256" key="2">
    <source>
        <dbReference type="ARBA" id="ARBA00022723"/>
    </source>
</evidence>
<keyword evidence="4" id="KW-0411">Iron-sulfur</keyword>
<accession>A0ABW2A6R3</accession>
<dbReference type="InterPro" id="IPR018967">
    <property type="entry name" value="FeS-contain_CDGSH-typ"/>
</dbReference>
<evidence type="ECO:0000256" key="5">
    <source>
        <dbReference type="SAM" id="MobiDB-lite"/>
    </source>
</evidence>
<proteinExistence type="predicted"/>
<evidence type="ECO:0000256" key="3">
    <source>
        <dbReference type="ARBA" id="ARBA00023004"/>
    </source>
</evidence>
<feature type="region of interest" description="Disordered" evidence="5">
    <location>
        <begin position="68"/>
        <end position="87"/>
    </location>
</feature>
<dbReference type="InterPro" id="IPR052950">
    <property type="entry name" value="CISD"/>
</dbReference>
<evidence type="ECO:0000256" key="1">
    <source>
        <dbReference type="ARBA" id="ARBA00022714"/>
    </source>
</evidence>
<dbReference type="Gene3D" id="3.40.5.90">
    <property type="entry name" value="CDGSH iron-sulfur domain, mitoNEET-type"/>
    <property type="match status" value="2"/>
</dbReference>
<evidence type="ECO:0000259" key="6">
    <source>
        <dbReference type="SMART" id="SM00704"/>
    </source>
</evidence>
<keyword evidence="3" id="KW-0408">Iron</keyword>
<dbReference type="Pfam" id="PF09360">
    <property type="entry name" value="zf-CDGSH"/>
    <property type="match status" value="2"/>
</dbReference>
<dbReference type="EMBL" id="JBHSWE010000001">
    <property type="protein sequence ID" value="MFC6673110.1"/>
    <property type="molecule type" value="Genomic_DNA"/>
</dbReference>
<dbReference type="InterPro" id="IPR042216">
    <property type="entry name" value="MitoNEET_CISD"/>
</dbReference>
<dbReference type="RefSeq" id="WP_379911503.1">
    <property type="nucleotide sequence ID" value="NZ_JBHSWE010000001.1"/>
</dbReference>
<organism evidence="7 8">
    <name type="scientific">Marinobacterium aestuariivivens</name>
    <dbReference type="NCBI Taxonomy" id="1698799"/>
    <lineage>
        <taxon>Bacteria</taxon>
        <taxon>Pseudomonadati</taxon>
        <taxon>Pseudomonadota</taxon>
        <taxon>Gammaproteobacteria</taxon>
        <taxon>Oceanospirillales</taxon>
        <taxon>Oceanospirillaceae</taxon>
        <taxon>Marinobacterium</taxon>
    </lineage>
</organism>
<gene>
    <name evidence="7" type="ORF">ACFQDL_25740</name>
</gene>
<keyword evidence="8" id="KW-1185">Reference proteome</keyword>
<feature type="domain" description="Iron-binding zinc finger CDGSH type" evidence="6">
    <location>
        <begin position="49"/>
        <end position="84"/>
    </location>
</feature>
<evidence type="ECO:0000256" key="4">
    <source>
        <dbReference type="ARBA" id="ARBA00023014"/>
    </source>
</evidence>
<dbReference type="PANTHER" id="PTHR46491">
    <property type="entry name" value="CDGSH IRON SULFUR DOMAIN PROTEIN HOMOLOG"/>
    <property type="match status" value="1"/>
</dbReference>
<dbReference type="SMART" id="SM00704">
    <property type="entry name" value="ZnF_CDGSH"/>
    <property type="match status" value="2"/>
</dbReference>
<dbReference type="PANTHER" id="PTHR46491:SF3">
    <property type="entry name" value="CDGSH IRON-SULFUR DOMAIN-CONTAINING PROTEIN 3, MITOCHONDRIAL"/>
    <property type="match status" value="1"/>
</dbReference>
<comment type="caution">
    <text evidence="7">The sequence shown here is derived from an EMBL/GenBank/DDBJ whole genome shotgun (WGS) entry which is preliminary data.</text>
</comment>
<keyword evidence="2" id="KW-0479">Metal-binding</keyword>
<feature type="domain" description="Iron-binding zinc finger CDGSH type" evidence="6">
    <location>
        <begin position="11"/>
        <end position="48"/>
    </location>
</feature>
<sequence length="87" mass="9673">MSHSPIHRAGNAPVRIELKEGETYTWCACGRSENQPWCDGSHQGTGIDPVVFVAERNDIVFLCMCKSTESPPLCDGSHKRRKEDTPT</sequence>